<reference evidence="2" key="1">
    <citation type="submission" date="2020-04" db="EMBL/GenBank/DDBJ databases">
        <authorList>
            <person name="Zhang T."/>
        </authorList>
    </citation>
    <scope>NUCLEOTIDE SEQUENCE</scope>
    <source>
        <strain evidence="2">HKST-UBA15</strain>
    </source>
</reference>
<dbReference type="Proteomes" id="UP000745577">
    <property type="component" value="Unassembled WGS sequence"/>
</dbReference>
<keyword evidence="2" id="KW-0378">Hydrolase</keyword>
<evidence type="ECO:0000313" key="2">
    <source>
        <dbReference type="EMBL" id="MCA9380179.1"/>
    </source>
</evidence>
<keyword evidence="1" id="KW-0812">Transmembrane</keyword>
<feature type="transmembrane region" description="Helical" evidence="1">
    <location>
        <begin position="140"/>
        <end position="157"/>
    </location>
</feature>
<reference evidence="2" key="2">
    <citation type="journal article" date="2021" name="Microbiome">
        <title>Successional dynamics and alternative stable states in a saline activated sludge microbial community over 9 years.</title>
        <authorList>
            <person name="Wang Y."/>
            <person name="Ye J."/>
            <person name="Ju F."/>
            <person name="Liu L."/>
            <person name="Boyd J.A."/>
            <person name="Deng Y."/>
            <person name="Parks D.H."/>
            <person name="Jiang X."/>
            <person name="Yin X."/>
            <person name="Woodcroft B.J."/>
            <person name="Tyson G.W."/>
            <person name="Hugenholtz P."/>
            <person name="Polz M.F."/>
            <person name="Zhang T."/>
        </authorList>
    </citation>
    <scope>NUCLEOTIDE SEQUENCE</scope>
    <source>
        <strain evidence="2">HKST-UBA15</strain>
    </source>
</reference>
<proteinExistence type="predicted"/>
<evidence type="ECO:0000313" key="3">
    <source>
        <dbReference type="Proteomes" id="UP000745577"/>
    </source>
</evidence>
<dbReference type="EMBL" id="JAGQLL010000036">
    <property type="protein sequence ID" value="MCA9380179.1"/>
    <property type="molecule type" value="Genomic_DNA"/>
</dbReference>
<dbReference type="AlphaFoldDB" id="A0A955L0H8"/>
<keyword evidence="1" id="KW-0472">Membrane</keyword>
<name>A0A955L0H8_9BACT</name>
<gene>
    <name evidence="2" type="ORF">KC675_03295</name>
</gene>
<dbReference type="Pfam" id="PF04307">
    <property type="entry name" value="YdjM"/>
    <property type="match status" value="1"/>
</dbReference>
<organism evidence="2 3">
    <name type="scientific">Candidatus Dojkabacteria bacterium</name>
    <dbReference type="NCBI Taxonomy" id="2099670"/>
    <lineage>
        <taxon>Bacteria</taxon>
        <taxon>Candidatus Dojkabacteria</taxon>
    </lineage>
</organism>
<sequence length="158" mass="17544">MTFLSHAFVGASAGVILSNVTGVDPSLTVPLNIGISLLPDINLLWRKISDHHDDITHYPIVWIILSIVASVLEGNTHIYSLSILFSGIMHLILDTFGMTIGVHWFAPFNSKQFSFTKIHPQTASGDLKAKILQFLRTGQAYYEFVTILSSIFLVLIFL</sequence>
<dbReference type="GO" id="GO:0016787">
    <property type="term" value="F:hydrolase activity"/>
    <property type="evidence" value="ECO:0007669"/>
    <property type="project" value="UniProtKB-KW"/>
</dbReference>
<feature type="transmembrane region" description="Helical" evidence="1">
    <location>
        <begin position="55"/>
        <end position="72"/>
    </location>
</feature>
<comment type="caution">
    <text evidence="2">The sequence shown here is derived from an EMBL/GenBank/DDBJ whole genome shotgun (WGS) entry which is preliminary data.</text>
</comment>
<accession>A0A955L0H8</accession>
<keyword evidence="1" id="KW-1133">Transmembrane helix</keyword>
<dbReference type="InterPro" id="IPR007404">
    <property type="entry name" value="YdjM-like"/>
</dbReference>
<evidence type="ECO:0000256" key="1">
    <source>
        <dbReference type="SAM" id="Phobius"/>
    </source>
</evidence>
<feature type="transmembrane region" description="Helical" evidence="1">
    <location>
        <begin position="84"/>
        <end position="106"/>
    </location>
</feature>
<protein>
    <submittedName>
        <fullName evidence="2">Metal-dependent hydrolase</fullName>
    </submittedName>
</protein>